<gene>
    <name evidence="4" type="ORF">AYJ54_17850</name>
</gene>
<reference evidence="4 5" key="1">
    <citation type="submission" date="2016-03" db="EMBL/GenBank/DDBJ databases">
        <title>Draft Genome Sequence of the Strain BR 10245 (Bradyrhizobium sp.) isolated from nodules of Centrolobium paraense.</title>
        <authorList>
            <person name="Simoes-Araujo J.L.Sr."/>
            <person name="Barauna A.C."/>
            <person name="Silva K."/>
            <person name="Zilli J.E."/>
        </authorList>
    </citation>
    <scope>NUCLEOTIDE SEQUENCE [LARGE SCALE GENOMIC DNA]</scope>
    <source>
        <strain evidence="4 5">BR 10245</strain>
    </source>
</reference>
<dbReference type="PANTHER" id="PTHR34823:SF1">
    <property type="entry name" value="CHITIN-BINDING TYPE-4 DOMAIN-CONTAINING PROTEIN"/>
    <property type="match status" value="1"/>
</dbReference>
<dbReference type="AlphaFoldDB" id="A0A176YM14"/>
<accession>A0A176YM14</accession>
<dbReference type="EMBL" id="LUUB01000070">
    <property type="protein sequence ID" value="OAF07193.1"/>
    <property type="molecule type" value="Genomic_DNA"/>
</dbReference>
<evidence type="ECO:0000256" key="1">
    <source>
        <dbReference type="ARBA" id="ARBA00022729"/>
    </source>
</evidence>
<proteinExistence type="predicted"/>
<dbReference type="STRING" id="1505087.AYJ54_17850"/>
<dbReference type="InterPro" id="IPR004302">
    <property type="entry name" value="Cellulose/chitin-bd_N"/>
</dbReference>
<comment type="caution">
    <text evidence="4">The sequence shown here is derived from an EMBL/GenBank/DDBJ whole genome shotgun (WGS) entry which is preliminary data.</text>
</comment>
<dbReference type="Proteomes" id="UP000076959">
    <property type="component" value="Unassembled WGS sequence"/>
</dbReference>
<dbReference type="InterPro" id="IPR014756">
    <property type="entry name" value="Ig_E-set"/>
</dbReference>
<protein>
    <submittedName>
        <fullName evidence="4">Chitin-binding protein</fullName>
    </submittedName>
</protein>
<evidence type="ECO:0000313" key="4">
    <source>
        <dbReference type="EMBL" id="OAF07193.1"/>
    </source>
</evidence>
<evidence type="ECO:0000259" key="3">
    <source>
        <dbReference type="Pfam" id="PF03067"/>
    </source>
</evidence>
<sequence length="236" mass="26374">MYIPYRFRYGFSALFGGAASLVVVAGAHAQGRLTEPASRVVLCTEHRNMDCPIDLWRANAMESGKFFPAVKGGLLDMTAPTDIQSAVPPQDGHIAGSSVRGNVPLLDEQTPTRWTKIRLHSGAKQTFKWEYGAVHLTRRWNYFITRISWNPSAPLTRAQFDVRPFCTIQNEGQPYWDPNANLMPSAPTVHVCELPKRTGYYVILAVWEVANSPMAFYQIVDAMFEEPKRTSAGPSP</sequence>
<organism evidence="4 5">
    <name type="scientific">Bradyrhizobium centrolobii</name>
    <dbReference type="NCBI Taxonomy" id="1505087"/>
    <lineage>
        <taxon>Bacteria</taxon>
        <taxon>Pseudomonadati</taxon>
        <taxon>Pseudomonadota</taxon>
        <taxon>Alphaproteobacteria</taxon>
        <taxon>Hyphomicrobiales</taxon>
        <taxon>Nitrobacteraceae</taxon>
        <taxon>Bradyrhizobium</taxon>
    </lineage>
</organism>
<keyword evidence="5" id="KW-1185">Reference proteome</keyword>
<dbReference type="PANTHER" id="PTHR34823">
    <property type="entry name" value="GLCNAC-BINDING PROTEIN A"/>
    <property type="match status" value="1"/>
</dbReference>
<evidence type="ECO:0000256" key="2">
    <source>
        <dbReference type="SAM" id="SignalP"/>
    </source>
</evidence>
<dbReference type="SUPFAM" id="SSF81296">
    <property type="entry name" value="E set domains"/>
    <property type="match status" value="1"/>
</dbReference>
<name>A0A176YM14_9BRAD</name>
<dbReference type="RefSeq" id="WP_063702318.1">
    <property type="nucleotide sequence ID" value="NZ_LUUB01000070.1"/>
</dbReference>
<evidence type="ECO:0000313" key="5">
    <source>
        <dbReference type="Proteomes" id="UP000076959"/>
    </source>
</evidence>
<feature type="chain" id="PRO_5008054769" evidence="2">
    <location>
        <begin position="30"/>
        <end position="236"/>
    </location>
</feature>
<dbReference type="Gene3D" id="2.70.50.50">
    <property type="entry name" value="chitin-binding protein cbp21"/>
    <property type="match status" value="1"/>
</dbReference>
<dbReference type="OrthoDB" id="3675244at2"/>
<feature type="signal peptide" evidence="2">
    <location>
        <begin position="1"/>
        <end position="29"/>
    </location>
</feature>
<keyword evidence="1 2" id="KW-0732">Signal</keyword>
<dbReference type="CDD" id="cd21177">
    <property type="entry name" value="LPMO_AA10"/>
    <property type="match status" value="1"/>
</dbReference>
<feature type="domain" description="Chitin-binding type-4" evidence="3">
    <location>
        <begin position="31"/>
        <end position="221"/>
    </location>
</feature>
<dbReference type="InterPro" id="IPR051024">
    <property type="entry name" value="GlcNAc_Chitin_IntDeg"/>
</dbReference>
<dbReference type="Pfam" id="PF03067">
    <property type="entry name" value="LPMO_10"/>
    <property type="match status" value="1"/>
</dbReference>